<gene>
    <name evidence="2" type="ORF">D6T69_10975</name>
</gene>
<reference evidence="2 3" key="1">
    <citation type="submission" date="2018-09" db="EMBL/GenBank/DDBJ databases">
        <title>Insights into the microbiota of Asian seabass (Lates calcarifer) with tenacibaculosis symptoms and description of sp. nov. Tenacibaculum singaporense.</title>
        <authorList>
            <person name="Miyake S."/>
            <person name="Soh M."/>
            <person name="Azman M.N."/>
            <person name="Ngoh S.Y."/>
            <person name="Orban L."/>
        </authorList>
    </citation>
    <scope>NUCLEOTIDE SEQUENCE [LARGE SCALE GENOMIC DNA]</scope>
    <source>
        <strain evidence="2 3">DSM 106434</strain>
    </source>
</reference>
<protein>
    <submittedName>
        <fullName evidence="2">Uncharacterized protein</fullName>
    </submittedName>
</protein>
<dbReference type="EMBL" id="CP032548">
    <property type="protein sequence ID" value="AZJ36016.1"/>
    <property type="molecule type" value="Genomic_DNA"/>
</dbReference>
<evidence type="ECO:0000256" key="1">
    <source>
        <dbReference type="SAM" id="SignalP"/>
    </source>
</evidence>
<dbReference type="AlphaFoldDB" id="A0A3Q8RRY9"/>
<feature type="chain" id="PRO_5018677575" evidence="1">
    <location>
        <begin position="19"/>
        <end position="482"/>
    </location>
</feature>
<dbReference type="Proteomes" id="UP000274593">
    <property type="component" value="Chromosome"/>
</dbReference>
<name>A0A3Q8RRY9_9FLAO</name>
<keyword evidence="1" id="KW-0732">Signal</keyword>
<dbReference type="RefSeq" id="WP_125067766.1">
    <property type="nucleotide sequence ID" value="NZ_CP032548.1"/>
</dbReference>
<sequence length="482" mass="54784">MKKRLFILLFLCSFLGFGQEYELWVSGDGSFTNVYDYSFCVTRQHFFIHYNDVNSVLYPNKKIFDTGIYTLSSNKSNISGNYKLSKDGVPGCGAACSEEGSFIFQKMQMIFIGRVGNVVTLDYCYPLKTTNIHNEDRLLHQSAVILPKYVQPEGLDRERVLSDKIFTSSVNNFNIPEAKIPYVKWQYQTDKDFGFKDFPEEIKNIFPMKATIDEVLKDEVWIDINTIKNIKIKRVFIPPVVTLTSTIWPTPYTHTTPTVESSIIILDILRPSPTLDSVKTQSSSCNYKADGGFTLNFNRNLNSEELVMTLYDGTDDSLIYDQEYTSTLTNNSGVYSYTWNKPLDAGSYRVKYQTHTGTGGIDEADDTWKSLEFSDSFTITPARPVDFQVTGSADQNCFKVNDGYIDISATGESSRTFLYQLTKDGVIQFFNGTSWVDYTGSNVEDETWFPFTNAQTTRINKLNKGAYSVKVRDSKKCLAKQL</sequence>
<organism evidence="2 3">
    <name type="scientific">Tenacibaculum singaporense</name>
    <dbReference type="NCBI Taxonomy" id="2358479"/>
    <lineage>
        <taxon>Bacteria</taxon>
        <taxon>Pseudomonadati</taxon>
        <taxon>Bacteroidota</taxon>
        <taxon>Flavobacteriia</taxon>
        <taxon>Flavobacteriales</taxon>
        <taxon>Flavobacteriaceae</taxon>
        <taxon>Tenacibaculum</taxon>
    </lineage>
</organism>
<evidence type="ECO:0000313" key="2">
    <source>
        <dbReference type="EMBL" id="AZJ36016.1"/>
    </source>
</evidence>
<dbReference type="KEGG" id="tsig:D6T69_10975"/>
<accession>A0A3Q8RRY9</accession>
<keyword evidence="3" id="KW-1185">Reference proteome</keyword>
<proteinExistence type="predicted"/>
<feature type="signal peptide" evidence="1">
    <location>
        <begin position="1"/>
        <end position="18"/>
    </location>
</feature>
<evidence type="ECO:0000313" key="3">
    <source>
        <dbReference type="Proteomes" id="UP000274593"/>
    </source>
</evidence>